<evidence type="ECO:0000256" key="4">
    <source>
        <dbReference type="ARBA" id="ARBA00022723"/>
    </source>
</evidence>
<organism evidence="10 11">
    <name type="scientific">Malacoplasma penetrans (strain HF-2)</name>
    <name type="common">Mycoplasma penetrans</name>
    <dbReference type="NCBI Taxonomy" id="272633"/>
    <lineage>
        <taxon>Bacteria</taxon>
        <taxon>Bacillati</taxon>
        <taxon>Mycoplasmatota</taxon>
        <taxon>Mycoplasmoidales</taxon>
        <taxon>Mycoplasmoidaceae</taxon>
        <taxon>Malacoplasma</taxon>
    </lineage>
</organism>
<gene>
    <name evidence="10" type="ordered locus">MYPE8700</name>
</gene>
<evidence type="ECO:0000256" key="7">
    <source>
        <dbReference type="ARBA" id="ARBA00023049"/>
    </source>
</evidence>
<evidence type="ECO:0000313" key="11">
    <source>
        <dbReference type="Proteomes" id="UP000002522"/>
    </source>
</evidence>
<dbReference type="AlphaFoldDB" id="Q8EUQ0"/>
<dbReference type="GO" id="GO:0005886">
    <property type="term" value="C:plasma membrane"/>
    <property type="evidence" value="ECO:0007669"/>
    <property type="project" value="TreeGrafter"/>
</dbReference>
<dbReference type="InterPro" id="IPR008753">
    <property type="entry name" value="Peptidase_M13_N"/>
</dbReference>
<proteinExistence type="inferred from homology"/>
<dbReference type="Proteomes" id="UP000002522">
    <property type="component" value="Chromosome"/>
</dbReference>
<comment type="cofactor">
    <cofactor evidence="1">
        <name>Zn(2+)</name>
        <dbReference type="ChEBI" id="CHEBI:29105"/>
    </cofactor>
</comment>
<dbReference type="InterPro" id="IPR000718">
    <property type="entry name" value="Peptidase_M13"/>
</dbReference>
<dbReference type="InterPro" id="IPR042089">
    <property type="entry name" value="Peptidase_M13_dom_2"/>
</dbReference>
<dbReference type="eggNOG" id="COG3590">
    <property type="taxonomic scope" value="Bacteria"/>
</dbReference>
<dbReference type="InterPro" id="IPR024079">
    <property type="entry name" value="MetalloPept_cat_dom_sf"/>
</dbReference>
<feature type="domain" description="Peptidase M13 C-terminal" evidence="8">
    <location>
        <begin position="442"/>
        <end position="631"/>
    </location>
</feature>
<evidence type="ECO:0000256" key="1">
    <source>
        <dbReference type="ARBA" id="ARBA00001947"/>
    </source>
</evidence>
<accession>Q8EUQ0</accession>
<dbReference type="HOGENOM" id="CLU_006187_7_2_14"/>
<dbReference type="RefSeq" id="WP_011077691.1">
    <property type="nucleotide sequence ID" value="NC_004432.1"/>
</dbReference>
<evidence type="ECO:0000256" key="2">
    <source>
        <dbReference type="ARBA" id="ARBA00007357"/>
    </source>
</evidence>
<evidence type="ECO:0000259" key="8">
    <source>
        <dbReference type="Pfam" id="PF01431"/>
    </source>
</evidence>
<dbReference type="CDD" id="cd08662">
    <property type="entry name" value="M13"/>
    <property type="match status" value="1"/>
</dbReference>
<sequence>MSNNNFRIQDDLYEFVNHEDLKKREIPSDLPTIGGFRDLAISTEKKLTAEFEHFSKNPSAIDSKFVKYAVDIYNKALSNTKEPSEVKHLLDSYISKIKSINSVEEFNENFSYFYNNQIPLPFVFGVDVDMKSTKNHCLVISSLGTILPDTSYYEKGNISKEPLLQLWSNMTKDILGFFFENKEEVKTLIKETLLFDELISKIVKSRVEWADYTKNYNPMDFNEVEKLLKPVNFRNIVSTVYNSLPEKIIVFDPRFLKEFSKLFNDKTFNLFKSWALVHFINESSEFLCDKLRILSGIYSRGLSGVKEPYEIKKYSFKLAADRLLAEPIGIYYGQKFFGEKAKADVINIVKGLITSYKERLSTNSWLSVETREKAILKLDKMKIKIGYPDKLSEVYNHIEFDSNASLFEIVKKINQCKINYENSLLHKPVDNSKWYMPGHLVNACYSPTSNDITFPAAILQKPFYSIDQSRAENFGGIGAVIGHEISHAFDNNGAQFDDEGNLNNWWKERDYKKFQDKTQEMIKQFDGLPLGKGKVNGTLVVSENIADLGGVAASIQTMEREKAVDYKKFFTNFAKIWAQKARPEYEQLLLTTDVHAPTYWRTNMPPRNFKQWYDTFDVKPTDKMYLPEDKRLLIW</sequence>
<keyword evidence="4" id="KW-0479">Metal-binding</keyword>
<evidence type="ECO:0000256" key="6">
    <source>
        <dbReference type="ARBA" id="ARBA00022833"/>
    </source>
</evidence>
<evidence type="ECO:0000313" key="10">
    <source>
        <dbReference type="EMBL" id="BAC44662.1"/>
    </source>
</evidence>
<dbReference type="Pfam" id="PF01431">
    <property type="entry name" value="Peptidase_M13"/>
    <property type="match status" value="1"/>
</dbReference>
<dbReference type="Gene3D" id="3.40.390.10">
    <property type="entry name" value="Collagenase (Catalytic Domain)"/>
    <property type="match status" value="1"/>
</dbReference>
<keyword evidence="6" id="KW-0862">Zinc</keyword>
<dbReference type="GO" id="GO:0004222">
    <property type="term" value="F:metalloendopeptidase activity"/>
    <property type="evidence" value="ECO:0007669"/>
    <property type="project" value="InterPro"/>
</dbReference>
<dbReference type="SUPFAM" id="SSF55486">
    <property type="entry name" value="Metalloproteases ('zincins'), catalytic domain"/>
    <property type="match status" value="1"/>
</dbReference>
<dbReference type="GO" id="GO:0046872">
    <property type="term" value="F:metal ion binding"/>
    <property type="evidence" value="ECO:0007669"/>
    <property type="project" value="UniProtKB-KW"/>
</dbReference>
<evidence type="ECO:0000259" key="9">
    <source>
        <dbReference type="Pfam" id="PF05649"/>
    </source>
</evidence>
<dbReference type="Pfam" id="PF05649">
    <property type="entry name" value="Peptidase_M13_N"/>
    <property type="match status" value="1"/>
</dbReference>
<comment type="similarity">
    <text evidence="2">Belongs to the peptidase M13 family.</text>
</comment>
<keyword evidence="11" id="KW-1185">Reference proteome</keyword>
<evidence type="ECO:0000256" key="3">
    <source>
        <dbReference type="ARBA" id="ARBA00022670"/>
    </source>
</evidence>
<dbReference type="Gene3D" id="1.10.1380.10">
    <property type="entry name" value="Neutral endopeptidase , domain2"/>
    <property type="match status" value="1"/>
</dbReference>
<feature type="domain" description="Peptidase M13 N-terminal" evidence="9">
    <location>
        <begin position="9"/>
        <end position="388"/>
    </location>
</feature>
<name>Q8EUQ0_MALP2</name>
<keyword evidence="7" id="KW-0482">Metalloprotease</keyword>
<keyword evidence="5" id="KW-0378">Hydrolase</keyword>
<evidence type="ECO:0000256" key="5">
    <source>
        <dbReference type="ARBA" id="ARBA00022801"/>
    </source>
</evidence>
<dbReference type="KEGG" id="mpe:MYPE8700"/>
<dbReference type="PROSITE" id="PS51885">
    <property type="entry name" value="NEPRILYSIN"/>
    <property type="match status" value="1"/>
</dbReference>
<dbReference type="PANTHER" id="PTHR11733:SF167">
    <property type="entry name" value="FI17812P1-RELATED"/>
    <property type="match status" value="1"/>
</dbReference>
<protein>
    <submittedName>
        <fullName evidence="10">End peptidase</fullName>
    </submittedName>
</protein>
<dbReference type="EMBL" id="BA000026">
    <property type="protein sequence ID" value="BAC44662.1"/>
    <property type="molecule type" value="Genomic_DNA"/>
</dbReference>
<keyword evidence="3" id="KW-0645">Protease</keyword>
<dbReference type="InterPro" id="IPR018497">
    <property type="entry name" value="Peptidase_M13_C"/>
</dbReference>
<dbReference type="PANTHER" id="PTHR11733">
    <property type="entry name" value="ZINC METALLOPROTEASE FAMILY M13 NEPRILYSIN-RELATED"/>
    <property type="match status" value="1"/>
</dbReference>
<dbReference type="PRINTS" id="PR00786">
    <property type="entry name" value="NEPRILYSIN"/>
</dbReference>
<dbReference type="InParanoid" id="Q8EUQ0"/>
<dbReference type="STRING" id="272633.gene:10731993"/>
<dbReference type="GO" id="GO:0016485">
    <property type="term" value="P:protein processing"/>
    <property type="evidence" value="ECO:0007669"/>
    <property type="project" value="TreeGrafter"/>
</dbReference>
<reference evidence="10 11" key="1">
    <citation type="journal article" date="2002" name="Nucleic Acids Res.">
        <title>The complete genomic sequence of Mycoplasma penetrans, an intracellular bacterial pathogen in humans.</title>
        <authorList>
            <person name="Sasaki Y."/>
            <person name="Ishikawa J."/>
            <person name="Yamashita A."/>
            <person name="Oshima K."/>
            <person name="Kenri T."/>
            <person name="Furuya K."/>
            <person name="Yoshino C."/>
            <person name="Horino A."/>
            <person name="Shiba T."/>
            <person name="Sasaki T."/>
            <person name="Hattori M."/>
        </authorList>
    </citation>
    <scope>NUCLEOTIDE SEQUENCE [LARGE SCALE GENOMIC DNA]</scope>
    <source>
        <strain evidence="10 11">HF-2</strain>
    </source>
</reference>